<name>X1MC12_9ZZZZ</name>
<dbReference type="InterPro" id="IPR006140">
    <property type="entry name" value="D-isomer_DH_NAD-bd"/>
</dbReference>
<dbReference type="PANTHER" id="PTHR43761:SF1">
    <property type="entry name" value="D-ISOMER SPECIFIC 2-HYDROXYACID DEHYDROGENASE CATALYTIC DOMAIN-CONTAINING PROTEIN-RELATED"/>
    <property type="match status" value="1"/>
</dbReference>
<accession>X1MC12</accession>
<evidence type="ECO:0000256" key="2">
    <source>
        <dbReference type="ARBA" id="ARBA00023002"/>
    </source>
</evidence>
<gene>
    <name evidence="5" type="ORF">S06H3_20194</name>
</gene>
<keyword evidence="3" id="KW-0520">NAD</keyword>
<dbReference type="InterPro" id="IPR050418">
    <property type="entry name" value="D-iso_2-hydroxyacid_DH_PdxB"/>
</dbReference>
<reference evidence="5" key="1">
    <citation type="journal article" date="2014" name="Front. Microbiol.">
        <title>High frequency of phylogenetically diverse reductive dehalogenase-homologous genes in deep subseafloor sedimentary metagenomes.</title>
        <authorList>
            <person name="Kawai M."/>
            <person name="Futagami T."/>
            <person name="Toyoda A."/>
            <person name="Takaki Y."/>
            <person name="Nishi S."/>
            <person name="Hori S."/>
            <person name="Arai W."/>
            <person name="Tsubouchi T."/>
            <person name="Morono Y."/>
            <person name="Uchiyama I."/>
            <person name="Ito T."/>
            <person name="Fujiyama A."/>
            <person name="Inagaki F."/>
            <person name="Takami H."/>
        </authorList>
    </citation>
    <scope>NUCLEOTIDE SEQUENCE</scope>
    <source>
        <strain evidence="5">Expedition CK06-06</strain>
    </source>
</reference>
<comment type="similarity">
    <text evidence="1">Belongs to the D-isomer specific 2-hydroxyacid dehydrogenase family.</text>
</comment>
<sequence>IINCARGGLIDEEALAKAVREKRVAGAAIDVFSTEPATKSILFEEDNIMFGLSLTLRLSTRYAIA</sequence>
<dbReference type="InterPro" id="IPR036291">
    <property type="entry name" value="NAD(P)-bd_dom_sf"/>
</dbReference>
<dbReference type="EMBL" id="BARV01010431">
    <property type="protein sequence ID" value="GAI12215.1"/>
    <property type="molecule type" value="Genomic_DNA"/>
</dbReference>
<keyword evidence="2" id="KW-0560">Oxidoreductase</keyword>
<dbReference type="PANTHER" id="PTHR43761">
    <property type="entry name" value="D-ISOMER SPECIFIC 2-HYDROXYACID DEHYDROGENASE FAMILY PROTEIN (AFU_ORTHOLOGUE AFUA_1G13630)"/>
    <property type="match status" value="1"/>
</dbReference>
<dbReference type="GO" id="GO:0016491">
    <property type="term" value="F:oxidoreductase activity"/>
    <property type="evidence" value="ECO:0007669"/>
    <property type="project" value="UniProtKB-KW"/>
</dbReference>
<proteinExistence type="inferred from homology"/>
<dbReference type="Gene3D" id="3.40.50.720">
    <property type="entry name" value="NAD(P)-binding Rossmann-like Domain"/>
    <property type="match status" value="1"/>
</dbReference>
<evidence type="ECO:0000313" key="5">
    <source>
        <dbReference type="EMBL" id="GAI12215.1"/>
    </source>
</evidence>
<evidence type="ECO:0000256" key="3">
    <source>
        <dbReference type="ARBA" id="ARBA00023027"/>
    </source>
</evidence>
<dbReference type="Pfam" id="PF02826">
    <property type="entry name" value="2-Hacid_dh_C"/>
    <property type="match status" value="1"/>
</dbReference>
<evidence type="ECO:0000259" key="4">
    <source>
        <dbReference type="Pfam" id="PF02826"/>
    </source>
</evidence>
<dbReference type="GO" id="GO:0051287">
    <property type="term" value="F:NAD binding"/>
    <property type="evidence" value="ECO:0007669"/>
    <property type="project" value="InterPro"/>
</dbReference>
<comment type="caution">
    <text evidence="5">The sequence shown here is derived from an EMBL/GenBank/DDBJ whole genome shotgun (WGS) entry which is preliminary data.</text>
</comment>
<feature type="non-terminal residue" evidence="5">
    <location>
        <position position="1"/>
    </location>
</feature>
<dbReference type="SUPFAM" id="SSF51735">
    <property type="entry name" value="NAD(P)-binding Rossmann-fold domains"/>
    <property type="match status" value="1"/>
</dbReference>
<dbReference type="AlphaFoldDB" id="X1MC12"/>
<organism evidence="5">
    <name type="scientific">marine sediment metagenome</name>
    <dbReference type="NCBI Taxonomy" id="412755"/>
    <lineage>
        <taxon>unclassified sequences</taxon>
        <taxon>metagenomes</taxon>
        <taxon>ecological metagenomes</taxon>
    </lineage>
</organism>
<feature type="domain" description="D-isomer specific 2-hydroxyacid dehydrogenase NAD-binding" evidence="4">
    <location>
        <begin position="1"/>
        <end position="49"/>
    </location>
</feature>
<evidence type="ECO:0000256" key="1">
    <source>
        <dbReference type="ARBA" id="ARBA00005854"/>
    </source>
</evidence>
<protein>
    <recommendedName>
        <fullName evidence="4">D-isomer specific 2-hydroxyacid dehydrogenase NAD-binding domain-containing protein</fullName>
    </recommendedName>
</protein>